<sequence length="198" mass="21431">MKWLLLCGLSGWVAGADLVPGDVVTLKLRGVQGGSEEVDGDYTVDELGMIRLPLLEKPLEAAARSPIAFARAAESAYRTAGIYQNPAIEAVAKKAVEAEGAVLSVGGHVRRSSQVPYRQGMTMIQAIDAVGGRTEFASRNVLLIRDGKQYCLDFEQLAHKNLKLLAGDSLQVEQKPAWLDRWKGTKEGVAKLLKEKGD</sequence>
<accession>A0A840VBI6</accession>
<dbReference type="InterPro" id="IPR054765">
    <property type="entry name" value="SLBB_dom"/>
</dbReference>
<keyword evidence="3" id="KW-1185">Reference proteome</keyword>
<dbReference type="AlphaFoldDB" id="A0A840VBI6"/>
<organism evidence="2 3">
    <name type="scientific">Haloferula luteola</name>
    <dbReference type="NCBI Taxonomy" id="595692"/>
    <lineage>
        <taxon>Bacteria</taxon>
        <taxon>Pseudomonadati</taxon>
        <taxon>Verrucomicrobiota</taxon>
        <taxon>Verrucomicrobiia</taxon>
        <taxon>Verrucomicrobiales</taxon>
        <taxon>Verrucomicrobiaceae</taxon>
        <taxon>Haloferula</taxon>
    </lineage>
</organism>
<dbReference type="Proteomes" id="UP000557717">
    <property type="component" value="Unassembled WGS sequence"/>
</dbReference>
<dbReference type="RefSeq" id="WP_184017106.1">
    <property type="nucleotide sequence ID" value="NZ_JACHFD010000005.1"/>
</dbReference>
<reference evidence="2 3" key="1">
    <citation type="submission" date="2020-08" db="EMBL/GenBank/DDBJ databases">
        <title>Genomic Encyclopedia of Type Strains, Phase IV (KMG-IV): sequencing the most valuable type-strain genomes for metagenomic binning, comparative biology and taxonomic classification.</title>
        <authorList>
            <person name="Goeker M."/>
        </authorList>
    </citation>
    <scope>NUCLEOTIDE SEQUENCE [LARGE SCALE GENOMIC DNA]</scope>
    <source>
        <strain evidence="2 3">YC6886</strain>
    </source>
</reference>
<evidence type="ECO:0000313" key="3">
    <source>
        <dbReference type="Proteomes" id="UP000557717"/>
    </source>
</evidence>
<comment type="caution">
    <text evidence="2">The sequence shown here is derived from an EMBL/GenBank/DDBJ whole genome shotgun (WGS) entry which is preliminary data.</text>
</comment>
<name>A0A840VBI6_9BACT</name>
<evidence type="ECO:0000259" key="1">
    <source>
        <dbReference type="Pfam" id="PF22461"/>
    </source>
</evidence>
<gene>
    <name evidence="2" type="ORF">HNR46_001403</name>
</gene>
<evidence type="ECO:0000313" key="2">
    <source>
        <dbReference type="EMBL" id="MBB5351169.1"/>
    </source>
</evidence>
<protein>
    <submittedName>
        <fullName evidence="2">Protein involved in polysaccharide export with SLBB domain</fullName>
    </submittedName>
</protein>
<dbReference type="Gene3D" id="3.10.560.10">
    <property type="entry name" value="Outer membrane lipoprotein wza domain like"/>
    <property type="match status" value="1"/>
</dbReference>
<proteinExistence type="predicted"/>
<dbReference type="Pfam" id="PF22461">
    <property type="entry name" value="SLBB_2"/>
    <property type="match status" value="1"/>
</dbReference>
<feature type="domain" description="SLBB" evidence="1">
    <location>
        <begin position="104"/>
        <end position="172"/>
    </location>
</feature>
<dbReference type="EMBL" id="JACHFD010000005">
    <property type="protein sequence ID" value="MBB5351169.1"/>
    <property type="molecule type" value="Genomic_DNA"/>
</dbReference>